<dbReference type="InterPro" id="IPR013783">
    <property type="entry name" value="Ig-like_fold"/>
</dbReference>
<dbReference type="GO" id="GO:0000272">
    <property type="term" value="P:polysaccharide catabolic process"/>
    <property type="evidence" value="ECO:0007669"/>
    <property type="project" value="InterPro"/>
</dbReference>
<feature type="domain" description="Glycoside hydrolase family 5" evidence="8">
    <location>
        <begin position="136"/>
        <end position="216"/>
    </location>
</feature>
<dbReference type="RefSeq" id="WP_101644094.1">
    <property type="nucleotide sequence ID" value="NZ_PGUY01000051.1"/>
</dbReference>
<comment type="catalytic activity">
    <reaction evidence="1">
        <text>Random hydrolysis of (1-&gt;4)-beta-D-mannosidic linkages in mannans, galactomannans and glucomannans.</text>
        <dbReference type="EC" id="3.2.1.78"/>
    </reaction>
</comment>
<dbReference type="Pfam" id="PF26410">
    <property type="entry name" value="GH5_mannosidase"/>
    <property type="match status" value="1"/>
</dbReference>
<organism evidence="9 10">
    <name type="scientific">Peribacillus deserti</name>
    <dbReference type="NCBI Taxonomy" id="673318"/>
    <lineage>
        <taxon>Bacteria</taxon>
        <taxon>Bacillati</taxon>
        <taxon>Bacillota</taxon>
        <taxon>Bacilli</taxon>
        <taxon>Bacillales</taxon>
        <taxon>Bacillaceae</taxon>
        <taxon>Peribacillus</taxon>
    </lineage>
</organism>
<keyword evidence="5" id="KW-0732">Signal</keyword>
<evidence type="ECO:0000256" key="2">
    <source>
        <dbReference type="ARBA" id="ARBA00004613"/>
    </source>
</evidence>
<comment type="caution">
    <text evidence="9">The sequence shown here is derived from an EMBL/GenBank/DDBJ whole genome shotgun (WGS) entry which is preliminary data.</text>
</comment>
<keyword evidence="6" id="KW-0378">Hydrolase</keyword>
<dbReference type="PANTHER" id="PTHR31451:SF39">
    <property type="entry name" value="MANNAN ENDO-1,4-BETA-MANNOSIDASE 1"/>
    <property type="match status" value="1"/>
</dbReference>
<dbReference type="InterPro" id="IPR001547">
    <property type="entry name" value="Glyco_hydro_5"/>
</dbReference>
<evidence type="ECO:0000313" key="9">
    <source>
        <dbReference type="EMBL" id="PLT28797.1"/>
    </source>
</evidence>
<proteinExistence type="predicted"/>
<dbReference type="Gene3D" id="3.20.20.80">
    <property type="entry name" value="Glycosidases"/>
    <property type="match status" value="1"/>
</dbReference>
<dbReference type="InterPro" id="IPR045053">
    <property type="entry name" value="MAN-like"/>
</dbReference>
<dbReference type="InterPro" id="IPR017853">
    <property type="entry name" value="GH"/>
</dbReference>
<dbReference type="GO" id="GO:0016985">
    <property type="term" value="F:mannan endo-1,4-beta-mannosidase activity"/>
    <property type="evidence" value="ECO:0007669"/>
    <property type="project" value="TreeGrafter"/>
</dbReference>
<evidence type="ECO:0000256" key="1">
    <source>
        <dbReference type="ARBA" id="ARBA00001678"/>
    </source>
</evidence>
<evidence type="ECO:0000256" key="4">
    <source>
        <dbReference type="ARBA" id="ARBA00022525"/>
    </source>
</evidence>
<accession>A0A2N5M360</accession>
<keyword evidence="10" id="KW-1185">Reference proteome</keyword>
<protein>
    <recommendedName>
        <fullName evidence="3">mannan endo-1,4-beta-mannosidase</fullName>
        <ecNumber evidence="3">3.2.1.78</ecNumber>
    </recommendedName>
</protein>
<dbReference type="Gene3D" id="2.60.40.10">
    <property type="entry name" value="Immunoglobulins"/>
    <property type="match status" value="1"/>
</dbReference>
<evidence type="ECO:0000256" key="3">
    <source>
        <dbReference type="ARBA" id="ARBA00012706"/>
    </source>
</evidence>
<evidence type="ECO:0000256" key="7">
    <source>
        <dbReference type="ARBA" id="ARBA00023295"/>
    </source>
</evidence>
<dbReference type="EMBL" id="PGUY01000051">
    <property type="protein sequence ID" value="PLT28797.1"/>
    <property type="molecule type" value="Genomic_DNA"/>
</dbReference>
<dbReference type="EC" id="3.2.1.78" evidence="3"/>
<evidence type="ECO:0000313" key="10">
    <source>
        <dbReference type="Proteomes" id="UP000234748"/>
    </source>
</evidence>
<dbReference type="OrthoDB" id="9801493at2"/>
<evidence type="ECO:0000256" key="6">
    <source>
        <dbReference type="ARBA" id="ARBA00022801"/>
    </source>
</evidence>
<dbReference type="Proteomes" id="UP000234748">
    <property type="component" value="Unassembled WGS sequence"/>
</dbReference>
<dbReference type="PANTHER" id="PTHR31451">
    <property type="match status" value="1"/>
</dbReference>
<dbReference type="GO" id="GO:0005576">
    <property type="term" value="C:extracellular region"/>
    <property type="evidence" value="ECO:0007669"/>
    <property type="project" value="UniProtKB-SubCell"/>
</dbReference>
<dbReference type="SUPFAM" id="SSF51445">
    <property type="entry name" value="(Trans)glycosidases"/>
    <property type="match status" value="1"/>
</dbReference>
<reference evidence="9 10" key="1">
    <citation type="submission" date="2017-11" db="EMBL/GenBank/DDBJ databases">
        <title>Comparitive Functional Genomics of Dry Heat Resistant strains isolated from the Viking Spacecraft.</title>
        <authorList>
            <person name="Seuylemezian A."/>
            <person name="Cooper K."/>
            <person name="Vaishampayan P."/>
        </authorList>
    </citation>
    <scope>NUCLEOTIDE SEQUENCE [LARGE SCALE GENOMIC DNA]</scope>
    <source>
        <strain evidence="9 10">V1-29</strain>
    </source>
</reference>
<comment type="subcellular location">
    <subcellularLocation>
        <location evidence="2">Secreted</location>
    </subcellularLocation>
</comment>
<name>A0A2N5M360_9BACI</name>
<sequence>MEHFITRKDDKLLDGQDEFRFVSINIPNLHVNEDPLPDWHRIDPWEIEDAFKTIRLMGGQVTRMYTFSIKGGIRPGENGKAHIYGPGQFDEELFRDLDKVIQLANQYNIRLIIPFIDQWDWFGGIKHFAGLRGKPASGFWTDPEIIQDFKDLITFVINRTNTYTGIPYKDDKAIMAWETGNELDDCTDSWTANISSFIRSLDPNHLIIDGKYGVAEASLVNPDIDIVSNHYYVDRGHDIIGRVTSDILRSRGRKPFIIGEFNHEDSNLVKEVLDTAAAEGAAGALLWSLRYHNKNGGFYYHGSINEPNNPCFNWPGFASRSATGEMEKLQSLRDAAYRIRKSRVPETEVPEAPVLLPIHTPEEISWKGAAGAESYILERSQREEGPWSIVADKIMEDSVPFQPYNDVPPIQGIYYYRMMASNSVGVSIPSNVVKTEYVASVRQ</sequence>
<dbReference type="AlphaFoldDB" id="A0A2N5M360"/>
<keyword evidence="7" id="KW-0326">Glycosidase</keyword>
<gene>
    <name evidence="9" type="ORF">CUU66_16405</name>
</gene>
<keyword evidence="4" id="KW-0964">Secreted</keyword>
<evidence type="ECO:0000256" key="5">
    <source>
        <dbReference type="ARBA" id="ARBA00022729"/>
    </source>
</evidence>
<evidence type="ECO:0000259" key="8">
    <source>
        <dbReference type="Pfam" id="PF26410"/>
    </source>
</evidence>